<dbReference type="RefSeq" id="XP_028874958.1">
    <property type="nucleotide sequence ID" value="XM_029020514.1"/>
</dbReference>
<evidence type="ECO:0000256" key="1">
    <source>
        <dbReference type="SAM" id="MobiDB-lite"/>
    </source>
</evidence>
<dbReference type="OrthoDB" id="343498at2759"/>
<dbReference type="GeneID" id="39980293"/>
<organism evidence="2 3">
    <name type="scientific">Cryptosporidium ubiquitum</name>
    <dbReference type="NCBI Taxonomy" id="857276"/>
    <lineage>
        <taxon>Eukaryota</taxon>
        <taxon>Sar</taxon>
        <taxon>Alveolata</taxon>
        <taxon>Apicomplexa</taxon>
        <taxon>Conoidasida</taxon>
        <taxon>Coccidia</taxon>
        <taxon>Eucoccidiorida</taxon>
        <taxon>Eimeriorina</taxon>
        <taxon>Cryptosporidiidae</taxon>
        <taxon>Cryptosporidium</taxon>
    </lineage>
</organism>
<evidence type="ECO:0000313" key="2">
    <source>
        <dbReference type="EMBL" id="OII73703.1"/>
    </source>
</evidence>
<accession>A0A1J4MI58</accession>
<feature type="region of interest" description="Disordered" evidence="1">
    <location>
        <begin position="1"/>
        <end position="31"/>
    </location>
</feature>
<feature type="compositionally biased region" description="Basic and acidic residues" evidence="1">
    <location>
        <begin position="129"/>
        <end position="141"/>
    </location>
</feature>
<feature type="compositionally biased region" description="Basic residues" evidence="1">
    <location>
        <begin position="261"/>
        <end position="274"/>
    </location>
</feature>
<dbReference type="VEuPathDB" id="CryptoDB:cubi_03501"/>
<feature type="region of interest" description="Disordered" evidence="1">
    <location>
        <begin position="106"/>
        <end position="141"/>
    </location>
</feature>
<feature type="region of interest" description="Disordered" evidence="1">
    <location>
        <begin position="254"/>
        <end position="274"/>
    </location>
</feature>
<sequence length="274" mass="31351">MIGKTCSEDGSSSPMSLEDPDEPSPSPINPITLKHTLRLASRVSISNNANIEEKYFEVYPNSSLLTELGETLEAISVNDFSFSPSPLKLSKIPKNMKANFLKSTIKKNKRKKAKKSQKQRKNNNQVTKFDQKTKQENIREKLSNENIEESCEISDLDVRGIVVEVEPQSDNKILSSEMINNIQLIDEQKPDASEKISATPSFLIKKSFSYSKWIRKESIKNFINRYIPRFLIPAFKAIGNLRIRFATPTKKIETQQEIRSKKEKVRKKMKLKGK</sequence>
<comment type="caution">
    <text evidence="2">The sequence shown here is derived from an EMBL/GenBank/DDBJ whole genome shotgun (WGS) entry which is preliminary data.</text>
</comment>
<name>A0A1J4MI58_9CRYT</name>
<keyword evidence="3" id="KW-1185">Reference proteome</keyword>
<dbReference type="Proteomes" id="UP000186176">
    <property type="component" value="Unassembled WGS sequence"/>
</dbReference>
<reference evidence="2 3" key="1">
    <citation type="submission" date="2016-10" db="EMBL/GenBank/DDBJ databases">
        <title>Reductive evolution of mitochondrial metabolism and differential evolution of invasion-related proteins in Cryptosporidium.</title>
        <authorList>
            <person name="Liu S."/>
            <person name="Roellig D.M."/>
            <person name="Guo Y."/>
            <person name="Li N."/>
            <person name="Frace M.A."/>
            <person name="Tang K."/>
            <person name="Zhang L."/>
            <person name="Feng Y."/>
            <person name="Xiao L."/>
        </authorList>
    </citation>
    <scope>NUCLEOTIDE SEQUENCE [LARGE SCALE GENOMIC DNA]</scope>
    <source>
        <strain evidence="2">39726</strain>
    </source>
</reference>
<dbReference type="AlphaFoldDB" id="A0A1J4MI58"/>
<proteinExistence type="predicted"/>
<evidence type="ECO:0000313" key="3">
    <source>
        <dbReference type="Proteomes" id="UP000186176"/>
    </source>
</evidence>
<protein>
    <submittedName>
        <fullName evidence="2">Uncharacterized protein</fullName>
    </submittedName>
</protein>
<dbReference type="EMBL" id="LRBP01000014">
    <property type="protein sequence ID" value="OII73703.1"/>
    <property type="molecule type" value="Genomic_DNA"/>
</dbReference>
<gene>
    <name evidence="2" type="ORF">cubi_03501</name>
</gene>
<feature type="compositionally biased region" description="Basic residues" evidence="1">
    <location>
        <begin position="106"/>
        <end position="121"/>
    </location>
</feature>